<accession>A0A0V1H6Q9</accession>
<dbReference type="EMBL" id="JYDP01000123">
    <property type="protein sequence ID" value="KRZ06247.1"/>
    <property type="molecule type" value="Genomic_DNA"/>
</dbReference>
<dbReference type="Proteomes" id="UP000055024">
    <property type="component" value="Unassembled WGS sequence"/>
</dbReference>
<evidence type="ECO:0000313" key="1">
    <source>
        <dbReference type="EMBL" id="KRZ06247.1"/>
    </source>
</evidence>
<name>A0A0V1H6Q9_9BILA</name>
<reference evidence="1 2" key="1">
    <citation type="submission" date="2015-01" db="EMBL/GenBank/DDBJ databases">
        <title>Evolution of Trichinella species and genotypes.</title>
        <authorList>
            <person name="Korhonen P.K."/>
            <person name="Edoardo P."/>
            <person name="Giuseppe L.R."/>
            <person name="Gasser R.B."/>
        </authorList>
    </citation>
    <scope>NUCLEOTIDE SEQUENCE [LARGE SCALE GENOMIC DNA]</scope>
    <source>
        <strain evidence="1">ISS1029</strain>
    </source>
</reference>
<sequence length="61" mass="6765">MTSMLFYAYCKSQRTPLLVGEKTSVSVVIALTDLIGLRRLFESLSPAKVAVGQLKNKHIKL</sequence>
<organism evidence="1 2">
    <name type="scientific">Trichinella zimbabwensis</name>
    <dbReference type="NCBI Taxonomy" id="268475"/>
    <lineage>
        <taxon>Eukaryota</taxon>
        <taxon>Metazoa</taxon>
        <taxon>Ecdysozoa</taxon>
        <taxon>Nematoda</taxon>
        <taxon>Enoplea</taxon>
        <taxon>Dorylaimia</taxon>
        <taxon>Trichinellida</taxon>
        <taxon>Trichinellidae</taxon>
        <taxon>Trichinella</taxon>
    </lineage>
</organism>
<proteinExistence type="predicted"/>
<gene>
    <name evidence="1" type="ORF">T11_4856</name>
</gene>
<keyword evidence="2" id="KW-1185">Reference proteome</keyword>
<comment type="caution">
    <text evidence="1">The sequence shown here is derived from an EMBL/GenBank/DDBJ whole genome shotgun (WGS) entry which is preliminary data.</text>
</comment>
<evidence type="ECO:0000313" key="2">
    <source>
        <dbReference type="Proteomes" id="UP000055024"/>
    </source>
</evidence>
<dbReference type="AlphaFoldDB" id="A0A0V1H6Q9"/>
<protein>
    <submittedName>
        <fullName evidence="1">Uncharacterized protein</fullName>
    </submittedName>
</protein>